<sequence>MSCVVMTHKEGFAMISNLVIGLMKEAFENFDKVLLYRAILFGRQIMLKDEVPISISYGLWFQTFIGDCITLNNPKIFSFFISVMTDLIPLEKDIDVIKVLFLLQQNFFSHF</sequence>
<evidence type="ECO:0000259" key="1">
    <source>
        <dbReference type="Pfam" id="PF15865"/>
    </source>
</evidence>
<reference evidence="2 3" key="1">
    <citation type="submission" date="2013-11" db="EMBL/GenBank/DDBJ databases">
        <title>Genome sequencing of Stegodyphus mimosarum.</title>
        <authorList>
            <person name="Bechsgaard J."/>
        </authorList>
    </citation>
    <scope>NUCLEOTIDE SEQUENCE [LARGE SCALE GENOMIC DNA]</scope>
</reference>
<dbReference type="OrthoDB" id="2287188at2759"/>
<keyword evidence="3" id="KW-1185">Reference proteome</keyword>
<dbReference type="Proteomes" id="UP000054359">
    <property type="component" value="Unassembled WGS sequence"/>
</dbReference>
<evidence type="ECO:0000313" key="3">
    <source>
        <dbReference type="Proteomes" id="UP000054359"/>
    </source>
</evidence>
<feature type="non-terminal residue" evidence="2">
    <location>
        <position position="111"/>
    </location>
</feature>
<feature type="domain" description="Fanconi anaemia group A protein N-terminal" evidence="1">
    <location>
        <begin position="2"/>
        <end position="100"/>
    </location>
</feature>
<evidence type="ECO:0000313" key="2">
    <source>
        <dbReference type="EMBL" id="KFM61243.1"/>
    </source>
</evidence>
<proteinExistence type="predicted"/>
<dbReference type="AlphaFoldDB" id="A0A087T804"/>
<dbReference type="InterPro" id="IPR031729">
    <property type="entry name" value="Fanconi_A_N"/>
</dbReference>
<protein>
    <recommendedName>
        <fullName evidence="1">Fanconi anaemia group A protein N-terminal domain-containing protein</fullName>
    </recommendedName>
</protein>
<accession>A0A087T804</accession>
<dbReference type="Pfam" id="PF15865">
    <property type="entry name" value="Fanconi_A_N"/>
    <property type="match status" value="1"/>
</dbReference>
<dbReference type="EMBL" id="KK113863">
    <property type="protein sequence ID" value="KFM61243.1"/>
    <property type="molecule type" value="Genomic_DNA"/>
</dbReference>
<name>A0A087T804_STEMI</name>
<gene>
    <name evidence="2" type="ORF">X975_07457</name>
</gene>
<organism evidence="2 3">
    <name type="scientific">Stegodyphus mimosarum</name>
    <name type="common">African social velvet spider</name>
    <dbReference type="NCBI Taxonomy" id="407821"/>
    <lineage>
        <taxon>Eukaryota</taxon>
        <taxon>Metazoa</taxon>
        <taxon>Ecdysozoa</taxon>
        <taxon>Arthropoda</taxon>
        <taxon>Chelicerata</taxon>
        <taxon>Arachnida</taxon>
        <taxon>Araneae</taxon>
        <taxon>Araneomorphae</taxon>
        <taxon>Entelegynae</taxon>
        <taxon>Eresoidea</taxon>
        <taxon>Eresidae</taxon>
        <taxon>Stegodyphus</taxon>
    </lineage>
</organism>